<evidence type="ECO:0000259" key="2">
    <source>
        <dbReference type="Pfam" id="PF00582"/>
    </source>
</evidence>
<feature type="domain" description="UspA" evidence="2">
    <location>
        <begin position="1"/>
        <end position="139"/>
    </location>
</feature>
<comment type="similarity">
    <text evidence="1">Belongs to the universal stress protein A family.</text>
</comment>
<dbReference type="PANTHER" id="PTHR31964:SF113">
    <property type="entry name" value="USPA DOMAIN-CONTAINING PROTEIN"/>
    <property type="match status" value="1"/>
</dbReference>
<protein>
    <submittedName>
        <fullName evidence="3">Universal stress protein</fullName>
    </submittedName>
</protein>
<dbReference type="InterPro" id="IPR006016">
    <property type="entry name" value="UspA"/>
</dbReference>
<sequence length="139" mass="14920">MFGLIIVALDGSTHSLKALDYASQLAEKHDSKLILLHAFRSTSDLRGSEGFNQMVGKRRQKGEEIIKAACKRLGQAAHDVEENLLEGPAAEAIVSVVEARNADLVVMGTRGMGSLKGLLFGSVSTKVTHYSPCSVLVVR</sequence>
<reference evidence="3 4" key="1">
    <citation type="submission" date="2019-11" db="EMBL/GenBank/DDBJ databases">
        <title>Comparative genomics of hydrocarbon-degrading Desulfosarcina strains.</title>
        <authorList>
            <person name="Watanabe M."/>
            <person name="Kojima H."/>
            <person name="Fukui M."/>
        </authorList>
    </citation>
    <scope>NUCLEOTIDE SEQUENCE [LARGE SCALE GENOMIC DNA]</scope>
    <source>
        <strain evidence="3 4">PL12</strain>
    </source>
</reference>
<dbReference type="SUPFAM" id="SSF52402">
    <property type="entry name" value="Adenine nucleotide alpha hydrolases-like"/>
    <property type="match status" value="1"/>
</dbReference>
<dbReference type="EMBL" id="AP021874">
    <property type="protein sequence ID" value="BBO69383.1"/>
    <property type="molecule type" value="Genomic_DNA"/>
</dbReference>
<dbReference type="AlphaFoldDB" id="A0A5K7YLQ4"/>
<dbReference type="InterPro" id="IPR014729">
    <property type="entry name" value="Rossmann-like_a/b/a_fold"/>
</dbReference>
<dbReference type="KEGG" id="dalk:DSCA_33130"/>
<dbReference type="PRINTS" id="PR01438">
    <property type="entry name" value="UNVRSLSTRESS"/>
</dbReference>
<evidence type="ECO:0000313" key="4">
    <source>
        <dbReference type="Proteomes" id="UP000427906"/>
    </source>
</evidence>
<dbReference type="InterPro" id="IPR006015">
    <property type="entry name" value="Universal_stress_UspA"/>
</dbReference>
<organism evidence="3 4">
    <name type="scientific">Desulfosarcina alkanivorans</name>
    <dbReference type="NCBI Taxonomy" id="571177"/>
    <lineage>
        <taxon>Bacteria</taxon>
        <taxon>Pseudomonadati</taxon>
        <taxon>Thermodesulfobacteriota</taxon>
        <taxon>Desulfobacteria</taxon>
        <taxon>Desulfobacterales</taxon>
        <taxon>Desulfosarcinaceae</taxon>
        <taxon>Desulfosarcina</taxon>
    </lineage>
</organism>
<dbReference type="Pfam" id="PF00582">
    <property type="entry name" value="Usp"/>
    <property type="match status" value="1"/>
</dbReference>
<dbReference type="PANTHER" id="PTHR31964">
    <property type="entry name" value="ADENINE NUCLEOTIDE ALPHA HYDROLASES-LIKE SUPERFAMILY PROTEIN"/>
    <property type="match status" value="1"/>
</dbReference>
<dbReference type="Gene3D" id="3.40.50.620">
    <property type="entry name" value="HUPs"/>
    <property type="match status" value="1"/>
</dbReference>
<evidence type="ECO:0000256" key="1">
    <source>
        <dbReference type="ARBA" id="ARBA00008791"/>
    </source>
</evidence>
<dbReference type="Proteomes" id="UP000427906">
    <property type="component" value="Chromosome"/>
</dbReference>
<name>A0A5K7YLQ4_9BACT</name>
<dbReference type="CDD" id="cd00293">
    <property type="entry name" value="USP-like"/>
    <property type="match status" value="1"/>
</dbReference>
<accession>A0A5K7YLQ4</accession>
<gene>
    <name evidence="3" type="ORF">DSCA_33130</name>
</gene>
<evidence type="ECO:0000313" key="3">
    <source>
        <dbReference type="EMBL" id="BBO69383.1"/>
    </source>
</evidence>
<proteinExistence type="inferred from homology"/>
<keyword evidence="4" id="KW-1185">Reference proteome</keyword>